<feature type="domain" description="HTH araC/xylS-type" evidence="5">
    <location>
        <begin position="429"/>
        <end position="528"/>
    </location>
</feature>
<evidence type="ECO:0000256" key="4">
    <source>
        <dbReference type="PROSITE-ProRule" id="PRU00169"/>
    </source>
</evidence>
<organism evidence="7 8">
    <name type="scientific">Breznakiella homolactica</name>
    <dbReference type="NCBI Taxonomy" id="2798577"/>
    <lineage>
        <taxon>Bacteria</taxon>
        <taxon>Pseudomonadati</taxon>
        <taxon>Spirochaetota</taxon>
        <taxon>Spirochaetia</taxon>
        <taxon>Spirochaetales</taxon>
        <taxon>Breznakiellaceae</taxon>
        <taxon>Breznakiella</taxon>
    </lineage>
</organism>
<dbReference type="CDD" id="cd17536">
    <property type="entry name" value="REC_YesN-like"/>
    <property type="match status" value="1"/>
</dbReference>
<dbReference type="GO" id="GO:0000160">
    <property type="term" value="P:phosphorelay signal transduction system"/>
    <property type="evidence" value="ECO:0007669"/>
    <property type="project" value="InterPro"/>
</dbReference>
<dbReference type="InterPro" id="IPR020449">
    <property type="entry name" value="Tscrpt_reg_AraC-type_HTH"/>
</dbReference>
<dbReference type="PRINTS" id="PR00032">
    <property type="entry name" value="HTHARAC"/>
</dbReference>
<dbReference type="Pfam" id="PF00072">
    <property type="entry name" value="Response_reg"/>
    <property type="match status" value="1"/>
</dbReference>
<keyword evidence="2" id="KW-0238">DNA-binding</keyword>
<dbReference type="InterPro" id="IPR041522">
    <property type="entry name" value="CdaR_GGDEF"/>
</dbReference>
<evidence type="ECO:0000256" key="2">
    <source>
        <dbReference type="ARBA" id="ARBA00023125"/>
    </source>
</evidence>
<dbReference type="InterPro" id="IPR001789">
    <property type="entry name" value="Sig_transdc_resp-reg_receiver"/>
</dbReference>
<evidence type="ECO:0000256" key="3">
    <source>
        <dbReference type="ARBA" id="ARBA00023163"/>
    </source>
</evidence>
<evidence type="ECO:0000313" key="8">
    <source>
        <dbReference type="Proteomes" id="UP000595917"/>
    </source>
</evidence>
<dbReference type="InterPro" id="IPR018060">
    <property type="entry name" value="HTH_AraC"/>
</dbReference>
<dbReference type="Gene3D" id="1.10.10.60">
    <property type="entry name" value="Homeodomain-like"/>
    <property type="match status" value="2"/>
</dbReference>
<dbReference type="InterPro" id="IPR011006">
    <property type="entry name" value="CheY-like_superfamily"/>
</dbReference>
<dbReference type="SUPFAM" id="SSF46689">
    <property type="entry name" value="Homeodomain-like"/>
    <property type="match status" value="2"/>
</dbReference>
<dbReference type="Proteomes" id="UP000595917">
    <property type="component" value="Chromosome"/>
</dbReference>
<dbReference type="PANTHER" id="PTHR43280">
    <property type="entry name" value="ARAC-FAMILY TRANSCRIPTIONAL REGULATOR"/>
    <property type="match status" value="1"/>
</dbReference>
<name>A0A7T8BC42_9SPIR</name>
<dbReference type="PROSITE" id="PS50110">
    <property type="entry name" value="RESPONSE_REGULATORY"/>
    <property type="match status" value="1"/>
</dbReference>
<accession>A0A7T8BC42</accession>
<dbReference type="RefSeq" id="WP_215627146.1">
    <property type="nucleotide sequence ID" value="NZ_CP067089.2"/>
</dbReference>
<dbReference type="SUPFAM" id="SSF52172">
    <property type="entry name" value="CheY-like"/>
    <property type="match status" value="1"/>
</dbReference>
<dbReference type="PANTHER" id="PTHR43280:SF2">
    <property type="entry name" value="HTH-TYPE TRANSCRIPTIONAL REGULATOR EXSA"/>
    <property type="match status" value="1"/>
</dbReference>
<keyword evidence="3" id="KW-0804">Transcription</keyword>
<feature type="domain" description="Response regulatory" evidence="6">
    <location>
        <begin position="3"/>
        <end position="120"/>
    </location>
</feature>
<dbReference type="Gene3D" id="3.40.50.2300">
    <property type="match status" value="1"/>
</dbReference>
<evidence type="ECO:0000313" key="7">
    <source>
        <dbReference type="EMBL" id="QQO09843.1"/>
    </source>
</evidence>
<dbReference type="SMART" id="SM00342">
    <property type="entry name" value="HTH_ARAC"/>
    <property type="match status" value="1"/>
</dbReference>
<dbReference type="SMART" id="SM00448">
    <property type="entry name" value="REC"/>
    <property type="match status" value="1"/>
</dbReference>
<evidence type="ECO:0000256" key="1">
    <source>
        <dbReference type="ARBA" id="ARBA00023015"/>
    </source>
</evidence>
<proteinExistence type="predicted"/>
<protein>
    <submittedName>
        <fullName evidence="7">Response regulator</fullName>
    </submittedName>
</protein>
<gene>
    <name evidence="7" type="ORF">JFL75_02735</name>
</gene>
<evidence type="ECO:0000259" key="5">
    <source>
        <dbReference type="PROSITE" id="PS01124"/>
    </source>
</evidence>
<keyword evidence="4" id="KW-0597">Phosphoprotein</keyword>
<dbReference type="AlphaFoldDB" id="A0A7T8BC42"/>
<keyword evidence="8" id="KW-1185">Reference proteome</keyword>
<dbReference type="PROSITE" id="PS01124">
    <property type="entry name" value="HTH_ARAC_FAMILY_2"/>
    <property type="match status" value="1"/>
</dbReference>
<dbReference type="GO" id="GO:0043565">
    <property type="term" value="F:sequence-specific DNA binding"/>
    <property type="evidence" value="ECO:0007669"/>
    <property type="project" value="InterPro"/>
</dbReference>
<dbReference type="Pfam" id="PF17853">
    <property type="entry name" value="GGDEF_2"/>
    <property type="match status" value="1"/>
</dbReference>
<reference evidence="7" key="1">
    <citation type="submission" date="2021-01" db="EMBL/GenBank/DDBJ databases">
        <title>Description of Breznakiella homolactica.</title>
        <authorList>
            <person name="Song Y."/>
            <person name="Brune A."/>
        </authorList>
    </citation>
    <scope>NUCLEOTIDE SEQUENCE</scope>
    <source>
        <strain evidence="7">RmG30</strain>
    </source>
</reference>
<dbReference type="KEGG" id="bhc:JFL75_02735"/>
<dbReference type="InterPro" id="IPR009057">
    <property type="entry name" value="Homeodomain-like_sf"/>
</dbReference>
<keyword evidence="1" id="KW-0805">Transcription regulation</keyword>
<feature type="modified residue" description="4-aspartylphosphate" evidence="4">
    <location>
        <position position="55"/>
    </location>
</feature>
<dbReference type="PROSITE" id="PS00041">
    <property type="entry name" value="HTH_ARAC_FAMILY_1"/>
    <property type="match status" value="1"/>
</dbReference>
<dbReference type="Pfam" id="PF12833">
    <property type="entry name" value="HTH_18"/>
    <property type="match status" value="1"/>
</dbReference>
<sequence>MKRALVVDDNPLAVDGIIHSIDWESLGIEISGRFCDGQSVLSYLKDFSADIIISDIRMPGMSGLEMVERITADSHKIKIILISAYSDFQYVQDALRIGAFDYLEKPVDYDYLYGILKKAAEAIDRENRILEELHQSRDALVQSFFYNLIHSNPEASQYRLSDYIPFLTVPLSARFYLTAVAETHNIDAVKKRSGLEAAFICQMGLKNEMEQLFISVPFVRVLFDYDCLVLILGLDGESRNDAAAFVNDRLTALLQRTAYHTLEINIGIGSTVPSIWHLSESYKAAVRALEYRFFFPQKSIFDVRDFSNRRPPQDSWNSSLEEKLIQFLCRKDSEGIEQYMEQLAVLFSMQQDKKNVFIILYSLTGKIIKFLYDIDINMGEIRNDLLSLYRNIDDYASSDELCTKFKHICLDICETMHQSRESYQNQLCKQVQEFIDSNYSNQDLSLSDIASYSNISSSHLSTVFKMVTGITISDAITAARINEARVLLSNTSFPIKDICERVGYSNQYYFSACFKKHTGITPSAFRSAEAENS</sequence>
<dbReference type="InterPro" id="IPR018062">
    <property type="entry name" value="HTH_AraC-typ_CS"/>
</dbReference>
<evidence type="ECO:0000259" key="6">
    <source>
        <dbReference type="PROSITE" id="PS50110"/>
    </source>
</evidence>
<dbReference type="GO" id="GO:0003700">
    <property type="term" value="F:DNA-binding transcription factor activity"/>
    <property type="evidence" value="ECO:0007669"/>
    <property type="project" value="InterPro"/>
</dbReference>
<dbReference type="EMBL" id="CP067089">
    <property type="protein sequence ID" value="QQO09843.1"/>
    <property type="molecule type" value="Genomic_DNA"/>
</dbReference>